<dbReference type="AlphaFoldDB" id="A0A427AND5"/>
<gene>
    <name evidence="1" type="ORF">B296_00003099</name>
</gene>
<organism evidence="1 2">
    <name type="scientific">Ensete ventricosum</name>
    <name type="common">Abyssinian banana</name>
    <name type="synonym">Musa ensete</name>
    <dbReference type="NCBI Taxonomy" id="4639"/>
    <lineage>
        <taxon>Eukaryota</taxon>
        <taxon>Viridiplantae</taxon>
        <taxon>Streptophyta</taxon>
        <taxon>Embryophyta</taxon>
        <taxon>Tracheophyta</taxon>
        <taxon>Spermatophyta</taxon>
        <taxon>Magnoliopsida</taxon>
        <taxon>Liliopsida</taxon>
        <taxon>Zingiberales</taxon>
        <taxon>Musaceae</taxon>
        <taxon>Ensete</taxon>
    </lineage>
</organism>
<comment type="caution">
    <text evidence="1">The sequence shown here is derived from an EMBL/GenBank/DDBJ whole genome shotgun (WGS) entry which is preliminary data.</text>
</comment>
<dbReference type="EMBL" id="AMZH03001854">
    <property type="protein sequence ID" value="RRT77737.1"/>
    <property type="molecule type" value="Genomic_DNA"/>
</dbReference>
<protein>
    <submittedName>
        <fullName evidence="1">Uncharacterized protein</fullName>
    </submittedName>
</protein>
<evidence type="ECO:0000313" key="2">
    <source>
        <dbReference type="Proteomes" id="UP000287651"/>
    </source>
</evidence>
<sequence>MPQLLPCRSSHLPLPSLTVGTVFFQSCPLLQVLDCCLHPVTPSTANPQPLSSSSTNHVVAFLNLCRFCSTAA</sequence>
<evidence type="ECO:0000313" key="1">
    <source>
        <dbReference type="EMBL" id="RRT77737.1"/>
    </source>
</evidence>
<proteinExistence type="predicted"/>
<accession>A0A427AND5</accession>
<dbReference type="Proteomes" id="UP000287651">
    <property type="component" value="Unassembled WGS sequence"/>
</dbReference>
<name>A0A427AND5_ENSVE</name>
<reference evidence="1 2" key="1">
    <citation type="journal article" date="2014" name="Agronomy (Basel)">
        <title>A Draft Genome Sequence for Ensete ventricosum, the Drought-Tolerant Tree Against Hunger.</title>
        <authorList>
            <person name="Harrison J."/>
            <person name="Moore K.A."/>
            <person name="Paszkiewicz K."/>
            <person name="Jones T."/>
            <person name="Grant M."/>
            <person name="Ambacheew D."/>
            <person name="Muzemil S."/>
            <person name="Studholme D.J."/>
        </authorList>
    </citation>
    <scope>NUCLEOTIDE SEQUENCE [LARGE SCALE GENOMIC DNA]</scope>
</reference>